<evidence type="ECO:0000256" key="1">
    <source>
        <dbReference type="ARBA" id="ARBA00001561"/>
    </source>
</evidence>
<feature type="chain" id="PRO_5038583040" description="N-acetylmuramoyl-L-alanine amidase" evidence="4">
    <location>
        <begin position="22"/>
        <end position="390"/>
    </location>
</feature>
<proteinExistence type="predicted"/>
<organism evidence="6 7">
    <name type="scientific">Candidatus Egerieousia excrementavium</name>
    <dbReference type="NCBI Taxonomy" id="2840778"/>
    <lineage>
        <taxon>Bacteria</taxon>
        <taxon>Pseudomonadati</taxon>
        <taxon>Bacteroidota</taxon>
        <taxon>Bacteroidia</taxon>
        <taxon>Bacteroidales</taxon>
        <taxon>Candidatus Egerieousia</taxon>
    </lineage>
</organism>
<dbReference type="GO" id="GO:0009253">
    <property type="term" value="P:peptidoglycan catabolic process"/>
    <property type="evidence" value="ECO:0007669"/>
    <property type="project" value="InterPro"/>
</dbReference>
<dbReference type="PANTHER" id="PTHR30404:SF0">
    <property type="entry name" value="N-ACETYLMURAMOYL-L-ALANINE AMIDASE AMIC"/>
    <property type="match status" value="1"/>
</dbReference>
<sequence>MKSASILFTVLCLLAGSALHAQDTVKYVKSLDGAYLNSSNGTDRLGGNKMGYIDKDIVFEVLDQDESLYKIKLSENRTAFIPVECVADTAISDFRQVAVSGSISVTNAGESDRIYIGLDSRKCYMIRQETNPEKMIIDLYGVQNNSNWITQYLNLESVGSIEATQIDSDIMRLTVALMNKTSWGYSARYEEGGLVIDIKHLPEFSLKGMVIGIDAGHGGPDSPGARGRISGVNEKDLNLDMALRLKRMLEAKGAKTVLTREKDTSLSMAERKAVFLANNVDMAVSIHCNAGGTASGTSTYYKHIQNRKYAQTVLESVLEIKGVNLFGLVGNFNFSLNSPTEYPNTLVETLFLSDPKDEARLNDPQFRELIMSKVAKGIENYIKYCKKVEK</sequence>
<evidence type="ECO:0000256" key="4">
    <source>
        <dbReference type="SAM" id="SignalP"/>
    </source>
</evidence>
<accession>A0A9D9DIZ0</accession>
<dbReference type="Proteomes" id="UP000823635">
    <property type="component" value="Unassembled WGS sequence"/>
</dbReference>
<dbReference type="SUPFAM" id="SSF53187">
    <property type="entry name" value="Zn-dependent exopeptidases"/>
    <property type="match status" value="1"/>
</dbReference>
<comment type="caution">
    <text evidence="6">The sequence shown here is derived from an EMBL/GenBank/DDBJ whole genome shotgun (WGS) entry which is preliminary data.</text>
</comment>
<comment type="catalytic activity">
    <reaction evidence="1">
        <text>Hydrolyzes the link between N-acetylmuramoyl residues and L-amino acid residues in certain cell-wall glycopeptides.</text>
        <dbReference type="EC" id="3.5.1.28"/>
    </reaction>
</comment>
<keyword evidence="3" id="KW-0378">Hydrolase</keyword>
<dbReference type="CDD" id="cd02696">
    <property type="entry name" value="MurNAc-LAA"/>
    <property type="match status" value="1"/>
</dbReference>
<dbReference type="GO" id="GO:0008745">
    <property type="term" value="F:N-acetylmuramoyl-L-alanine amidase activity"/>
    <property type="evidence" value="ECO:0007669"/>
    <property type="project" value="UniProtKB-EC"/>
</dbReference>
<keyword evidence="4" id="KW-0732">Signal</keyword>
<dbReference type="Gene3D" id="3.40.630.40">
    <property type="entry name" value="Zn-dependent exopeptidases"/>
    <property type="match status" value="1"/>
</dbReference>
<dbReference type="AlphaFoldDB" id="A0A9D9DIZ0"/>
<dbReference type="InterPro" id="IPR050695">
    <property type="entry name" value="N-acetylmuramoyl_amidase_3"/>
</dbReference>
<reference evidence="6" key="2">
    <citation type="journal article" date="2021" name="PeerJ">
        <title>Extensive microbial diversity within the chicken gut microbiome revealed by metagenomics and culture.</title>
        <authorList>
            <person name="Gilroy R."/>
            <person name="Ravi A."/>
            <person name="Getino M."/>
            <person name="Pursley I."/>
            <person name="Horton D.L."/>
            <person name="Alikhan N.F."/>
            <person name="Baker D."/>
            <person name="Gharbi K."/>
            <person name="Hall N."/>
            <person name="Watson M."/>
            <person name="Adriaenssens E.M."/>
            <person name="Foster-Nyarko E."/>
            <person name="Jarju S."/>
            <person name="Secka A."/>
            <person name="Antonio M."/>
            <person name="Oren A."/>
            <person name="Chaudhuri R.R."/>
            <person name="La Ragione R."/>
            <person name="Hildebrand F."/>
            <person name="Pallen M.J."/>
        </authorList>
    </citation>
    <scope>NUCLEOTIDE SEQUENCE</scope>
    <source>
        <strain evidence="6">15467</strain>
    </source>
</reference>
<evidence type="ECO:0000256" key="3">
    <source>
        <dbReference type="ARBA" id="ARBA00022801"/>
    </source>
</evidence>
<evidence type="ECO:0000259" key="5">
    <source>
        <dbReference type="SMART" id="SM00646"/>
    </source>
</evidence>
<dbReference type="Pfam" id="PF11741">
    <property type="entry name" value="AMIN"/>
    <property type="match status" value="1"/>
</dbReference>
<feature type="signal peptide" evidence="4">
    <location>
        <begin position="1"/>
        <end position="21"/>
    </location>
</feature>
<dbReference type="InterPro" id="IPR021731">
    <property type="entry name" value="AMIN_dom"/>
</dbReference>
<dbReference type="Pfam" id="PF01520">
    <property type="entry name" value="Amidase_3"/>
    <property type="match status" value="1"/>
</dbReference>
<dbReference type="EC" id="3.5.1.28" evidence="2"/>
<feature type="domain" description="MurNAc-LAA" evidence="5">
    <location>
        <begin position="272"/>
        <end position="379"/>
    </location>
</feature>
<evidence type="ECO:0000313" key="7">
    <source>
        <dbReference type="Proteomes" id="UP000823635"/>
    </source>
</evidence>
<gene>
    <name evidence="6" type="ORF">IAC68_00440</name>
</gene>
<evidence type="ECO:0000313" key="6">
    <source>
        <dbReference type="EMBL" id="MBO8428388.1"/>
    </source>
</evidence>
<reference evidence="6" key="1">
    <citation type="submission" date="2020-10" db="EMBL/GenBank/DDBJ databases">
        <authorList>
            <person name="Gilroy R."/>
        </authorList>
    </citation>
    <scope>NUCLEOTIDE SEQUENCE</scope>
    <source>
        <strain evidence="6">15467</strain>
    </source>
</reference>
<dbReference type="InterPro" id="IPR002508">
    <property type="entry name" value="MurNAc-LAA_cat"/>
</dbReference>
<evidence type="ECO:0000256" key="2">
    <source>
        <dbReference type="ARBA" id="ARBA00011901"/>
    </source>
</evidence>
<dbReference type="EMBL" id="JADINB010000009">
    <property type="protein sequence ID" value="MBO8428388.1"/>
    <property type="molecule type" value="Genomic_DNA"/>
</dbReference>
<dbReference type="PANTHER" id="PTHR30404">
    <property type="entry name" value="N-ACETYLMURAMOYL-L-ALANINE AMIDASE"/>
    <property type="match status" value="1"/>
</dbReference>
<dbReference type="SMART" id="SM00646">
    <property type="entry name" value="Ami_3"/>
    <property type="match status" value="1"/>
</dbReference>
<protein>
    <recommendedName>
        <fullName evidence="2">N-acetylmuramoyl-L-alanine amidase</fullName>
        <ecNumber evidence="2">3.5.1.28</ecNumber>
    </recommendedName>
</protein>
<dbReference type="GO" id="GO:0030288">
    <property type="term" value="C:outer membrane-bounded periplasmic space"/>
    <property type="evidence" value="ECO:0007669"/>
    <property type="project" value="TreeGrafter"/>
</dbReference>
<name>A0A9D9DIZ0_9BACT</name>